<feature type="transmembrane region" description="Helical" evidence="2">
    <location>
        <begin position="421"/>
        <end position="442"/>
    </location>
</feature>
<dbReference type="PANTHER" id="PTHR38360:SF1">
    <property type="entry name" value="F12P19.7"/>
    <property type="match status" value="1"/>
</dbReference>
<dbReference type="OrthoDB" id="409848at2759"/>
<name>A0A9W8H8V0_9FUNG</name>
<gene>
    <name evidence="4" type="ORF">H4R18_004488</name>
</gene>
<reference evidence="4" key="1">
    <citation type="submission" date="2022-07" db="EMBL/GenBank/DDBJ databases">
        <title>Phylogenomic reconstructions and comparative analyses of Kickxellomycotina fungi.</title>
        <authorList>
            <person name="Reynolds N.K."/>
            <person name="Stajich J.E."/>
            <person name="Barry K."/>
            <person name="Grigoriev I.V."/>
            <person name="Crous P."/>
            <person name="Smith M.E."/>
        </authorList>
    </citation>
    <scope>NUCLEOTIDE SEQUENCE</scope>
    <source>
        <strain evidence="4">NBRC 105414</strain>
    </source>
</reference>
<evidence type="ECO:0000256" key="3">
    <source>
        <dbReference type="SAM" id="SignalP"/>
    </source>
</evidence>
<feature type="region of interest" description="Disordered" evidence="1">
    <location>
        <begin position="391"/>
        <end position="414"/>
    </location>
</feature>
<organism evidence="4 5">
    <name type="scientific">Coemansia javaensis</name>
    <dbReference type="NCBI Taxonomy" id="2761396"/>
    <lineage>
        <taxon>Eukaryota</taxon>
        <taxon>Fungi</taxon>
        <taxon>Fungi incertae sedis</taxon>
        <taxon>Zoopagomycota</taxon>
        <taxon>Kickxellomycotina</taxon>
        <taxon>Kickxellomycetes</taxon>
        <taxon>Kickxellales</taxon>
        <taxon>Kickxellaceae</taxon>
        <taxon>Coemansia</taxon>
    </lineage>
</organism>
<feature type="signal peptide" evidence="3">
    <location>
        <begin position="1"/>
        <end position="19"/>
    </location>
</feature>
<accession>A0A9W8H8V0</accession>
<dbReference type="Proteomes" id="UP001140217">
    <property type="component" value="Unassembled WGS sequence"/>
</dbReference>
<evidence type="ECO:0000313" key="5">
    <source>
        <dbReference type="Proteomes" id="UP001140217"/>
    </source>
</evidence>
<keyword evidence="2" id="KW-1133">Transmembrane helix</keyword>
<evidence type="ECO:0000313" key="4">
    <source>
        <dbReference type="EMBL" id="KAJ2778609.1"/>
    </source>
</evidence>
<protein>
    <submittedName>
        <fullName evidence="4">Uncharacterized protein</fullName>
    </submittedName>
</protein>
<keyword evidence="2" id="KW-0812">Transmembrane</keyword>
<proteinExistence type="predicted"/>
<keyword evidence="2" id="KW-0472">Membrane</keyword>
<dbReference type="EMBL" id="JANBUL010000219">
    <property type="protein sequence ID" value="KAJ2778609.1"/>
    <property type="molecule type" value="Genomic_DNA"/>
</dbReference>
<keyword evidence="5" id="KW-1185">Reference proteome</keyword>
<keyword evidence="3" id="KW-0732">Signal</keyword>
<dbReference type="AlphaFoldDB" id="A0A9W8H8V0"/>
<dbReference type="PANTHER" id="PTHR38360">
    <property type="entry name" value="OS03G0120000 PROTEIN"/>
    <property type="match status" value="1"/>
</dbReference>
<feature type="chain" id="PRO_5040788573" evidence="3">
    <location>
        <begin position="20"/>
        <end position="473"/>
    </location>
</feature>
<comment type="caution">
    <text evidence="4">The sequence shown here is derived from an EMBL/GenBank/DDBJ whole genome shotgun (WGS) entry which is preliminary data.</text>
</comment>
<evidence type="ECO:0000256" key="1">
    <source>
        <dbReference type="SAM" id="MobiDB-lite"/>
    </source>
</evidence>
<sequence>MRLLAVSAVLAAGPALARGACGFDSVDLKTSPGFKIAVSSDYKVLEDTGAGVKYGLYCGSQPPSGVDGVSQWFKAPVGSAGVRVPAASGFLEALGLRDKLAAAEAPANLTNICLDASKISTLGADGSSAGDPGVDVVFAASAGGDGGRAVRLPSDDSLAPLQKAEWIKFVAAFFNQEKAAAALFDGISSAYACHKGNLQHLKTPPHAYWVQYVAGSGGAKPTYSIVASAYQKTLLADAGAVGDTKTPPADPADVAAFHDAVKDADFVVDQTALTQMGSRASEWYRDFGYTDPQNSGVAFLRSRSIWRTDGYTSKSGVSNFPEFGYVRPDLALQDLISVLEPTYNATYHHRWMLWLGGTNEDTETVGPDNYNCASPWLASVAKCSPRTDFVGGDPAASNTPSDADKGSGGSGSSSSGRAGKIAAGILGAIAVVGLVVVGLHYYNRHRRDARIRVLSQSRHGAEGIGLRGPQGFV</sequence>
<evidence type="ECO:0000256" key="2">
    <source>
        <dbReference type="SAM" id="Phobius"/>
    </source>
</evidence>